<sequence>MKETALYRLTEQVRRTGRQEQLWSTGDGIVVAVSGGVDSTVLLHIMKEIAADETLGLQLICAHLHHGLRGDEADRDAEFVRGLAERLGVPFDLGYVDVRSYMKETGKSLELAAREKRYEYLHEVAERYGASSIALAHHADDQAETVMMRVLRGSGPSGLSGMRPKRREKNVELIRPLLRIYKTDLLLACRESGIPFVEDSSNRDKEFTRNSIRLDVLPFLGQYNGQLPESLNRLAELAAAEDDYLQLEASKSYDILVRKEGEILSFSIPLFATLHVALQRRLIKLILNYLPLSTEDRDFVKIEAIRQGTIQDRPTTWSLDLGGGIKCVREYDMIRFIPPAAESRIPHHTYLVEQFPAEVPIEGMDQSLLMTRLGAGREGVLAKAEGNNEAIFDADELVYPLTVRSRIPGDAMKVMGLNGSKKVKDIFIDAKIPPSLRSRIPILTDAAGRILWIPGVRRSAVAAVNPRTTSVVHMVLVPTEVRTHLED</sequence>
<accession>A0ABS2HA83</accession>
<dbReference type="InterPro" id="IPR011063">
    <property type="entry name" value="TilS/TtcA_N"/>
</dbReference>
<evidence type="ECO:0000256" key="4">
    <source>
        <dbReference type="ARBA" id="ARBA00022694"/>
    </source>
</evidence>
<comment type="subcellular location">
    <subcellularLocation>
        <location evidence="1 8">Cytoplasm</location>
    </subcellularLocation>
</comment>
<gene>
    <name evidence="8 10" type="primary">tilS</name>
    <name evidence="10" type="ORF">IM700_021775</name>
</gene>
<evidence type="ECO:0000313" key="10">
    <source>
        <dbReference type="EMBL" id="MBM6998305.1"/>
    </source>
</evidence>
<feature type="binding site" evidence="8">
    <location>
        <begin position="34"/>
        <end position="39"/>
    </location>
    <ligand>
        <name>ATP</name>
        <dbReference type="ChEBI" id="CHEBI:30616"/>
    </ligand>
</feature>
<dbReference type="HAMAP" id="MF_01161">
    <property type="entry name" value="tRNA_Ile_lys_synt"/>
    <property type="match status" value="1"/>
</dbReference>
<dbReference type="SMART" id="SM00977">
    <property type="entry name" value="TilS_C"/>
    <property type="match status" value="1"/>
</dbReference>
<comment type="caution">
    <text evidence="10">The sequence shown here is derived from an EMBL/GenBank/DDBJ whole genome shotgun (WGS) entry which is preliminary data.</text>
</comment>
<proteinExistence type="inferred from homology"/>
<dbReference type="PANTHER" id="PTHR43033:SF1">
    <property type="entry name" value="TRNA(ILE)-LYSIDINE SYNTHASE-RELATED"/>
    <property type="match status" value="1"/>
</dbReference>
<dbReference type="InterPro" id="IPR012094">
    <property type="entry name" value="tRNA_Ile_lys_synt"/>
</dbReference>
<organism evidence="10 11">
    <name type="scientific">Paenibacillus rhizolycopersici</name>
    <dbReference type="NCBI Taxonomy" id="2780073"/>
    <lineage>
        <taxon>Bacteria</taxon>
        <taxon>Bacillati</taxon>
        <taxon>Bacillota</taxon>
        <taxon>Bacilli</taxon>
        <taxon>Bacillales</taxon>
        <taxon>Paenibacillaceae</taxon>
        <taxon>Paenibacillus</taxon>
    </lineage>
</organism>
<evidence type="ECO:0000256" key="8">
    <source>
        <dbReference type="HAMAP-Rule" id="MF_01161"/>
    </source>
</evidence>
<dbReference type="EC" id="6.3.4.19" evidence="8"/>
<dbReference type="InterPro" id="IPR012796">
    <property type="entry name" value="Lysidine-tRNA-synth_C"/>
</dbReference>
<comment type="function">
    <text evidence="8">Ligates lysine onto the cytidine present at position 34 of the AUA codon-specific tRNA(Ile) that contains the anticodon CAU, in an ATP-dependent manner. Cytidine is converted to lysidine, thus changing the amino acid specificity of the tRNA from methionine to isoleucine.</text>
</comment>
<evidence type="ECO:0000256" key="1">
    <source>
        <dbReference type="ARBA" id="ARBA00004496"/>
    </source>
</evidence>
<dbReference type="SUPFAM" id="SSF52402">
    <property type="entry name" value="Adenine nucleotide alpha hydrolases-like"/>
    <property type="match status" value="1"/>
</dbReference>
<dbReference type="Pfam" id="PF01171">
    <property type="entry name" value="ATP_bind_3"/>
    <property type="match status" value="1"/>
</dbReference>
<dbReference type="EMBL" id="JADCNN020000033">
    <property type="protein sequence ID" value="MBM6998305.1"/>
    <property type="molecule type" value="Genomic_DNA"/>
</dbReference>
<evidence type="ECO:0000313" key="11">
    <source>
        <dbReference type="Proteomes" id="UP001516620"/>
    </source>
</evidence>
<keyword evidence="5 8" id="KW-0547">Nucleotide-binding</keyword>
<dbReference type="InterPro" id="IPR014729">
    <property type="entry name" value="Rossmann-like_a/b/a_fold"/>
</dbReference>
<name>A0ABS2HA83_9BACL</name>
<dbReference type="RefSeq" id="WP_193418994.1">
    <property type="nucleotide sequence ID" value="NZ_JADCNN020000033.1"/>
</dbReference>
<dbReference type="NCBIfam" id="TIGR02433">
    <property type="entry name" value="lysidine_TilS_C"/>
    <property type="match status" value="1"/>
</dbReference>
<dbReference type="InterPro" id="IPR012795">
    <property type="entry name" value="tRNA_Ile_lys_synt_N"/>
</dbReference>
<reference evidence="10 11" key="1">
    <citation type="submission" date="2021-01" db="EMBL/GenBank/DDBJ databases">
        <title>Paenibacillus sp.nov. isolated from the rhizosphere soil of tomato plant.</title>
        <authorList>
            <person name="Thin K.K."/>
            <person name="Zhang X."/>
            <person name="He S."/>
        </authorList>
    </citation>
    <scope>NUCLEOTIDE SEQUENCE [LARGE SCALE GENOMIC DNA]</scope>
    <source>
        <strain evidence="10 11">DXFW5</strain>
    </source>
</reference>
<comment type="similarity">
    <text evidence="8">Belongs to the tRNA(Ile)-lysidine synthase family.</text>
</comment>
<evidence type="ECO:0000256" key="6">
    <source>
        <dbReference type="ARBA" id="ARBA00022840"/>
    </source>
</evidence>
<dbReference type="SUPFAM" id="SSF82829">
    <property type="entry name" value="MesJ substrate recognition domain-like"/>
    <property type="match status" value="1"/>
</dbReference>
<dbReference type="Gene3D" id="3.40.50.620">
    <property type="entry name" value="HUPs"/>
    <property type="match status" value="1"/>
</dbReference>
<evidence type="ECO:0000259" key="9">
    <source>
        <dbReference type="SMART" id="SM00977"/>
    </source>
</evidence>
<keyword evidence="4 8" id="KW-0819">tRNA processing</keyword>
<keyword evidence="6 8" id="KW-0067">ATP-binding</keyword>
<feature type="domain" description="Lysidine-tRNA(Ile) synthetase C-terminal" evidence="9">
    <location>
        <begin position="401"/>
        <end position="474"/>
    </location>
</feature>
<dbReference type="PANTHER" id="PTHR43033">
    <property type="entry name" value="TRNA(ILE)-LYSIDINE SYNTHASE-RELATED"/>
    <property type="match status" value="1"/>
</dbReference>
<dbReference type="CDD" id="cd01992">
    <property type="entry name" value="TilS_N"/>
    <property type="match status" value="1"/>
</dbReference>
<evidence type="ECO:0000256" key="5">
    <source>
        <dbReference type="ARBA" id="ARBA00022741"/>
    </source>
</evidence>
<comment type="catalytic activity">
    <reaction evidence="7 8">
        <text>cytidine(34) in tRNA(Ile2) + L-lysine + ATP = lysidine(34) in tRNA(Ile2) + AMP + diphosphate + H(+)</text>
        <dbReference type="Rhea" id="RHEA:43744"/>
        <dbReference type="Rhea" id="RHEA-COMP:10625"/>
        <dbReference type="Rhea" id="RHEA-COMP:10670"/>
        <dbReference type="ChEBI" id="CHEBI:15378"/>
        <dbReference type="ChEBI" id="CHEBI:30616"/>
        <dbReference type="ChEBI" id="CHEBI:32551"/>
        <dbReference type="ChEBI" id="CHEBI:33019"/>
        <dbReference type="ChEBI" id="CHEBI:82748"/>
        <dbReference type="ChEBI" id="CHEBI:83665"/>
        <dbReference type="ChEBI" id="CHEBI:456215"/>
        <dbReference type="EC" id="6.3.4.19"/>
    </reaction>
</comment>
<evidence type="ECO:0000256" key="7">
    <source>
        <dbReference type="ARBA" id="ARBA00048539"/>
    </source>
</evidence>
<dbReference type="GO" id="GO:0032267">
    <property type="term" value="F:tRNA(Ile)-lysidine synthase activity"/>
    <property type="evidence" value="ECO:0007669"/>
    <property type="project" value="UniProtKB-EC"/>
</dbReference>
<keyword evidence="3 8" id="KW-0436">Ligase</keyword>
<dbReference type="NCBIfam" id="TIGR02432">
    <property type="entry name" value="lysidine_TilS_N"/>
    <property type="match status" value="1"/>
</dbReference>
<dbReference type="SUPFAM" id="SSF56037">
    <property type="entry name" value="PheT/TilS domain"/>
    <property type="match status" value="1"/>
</dbReference>
<dbReference type="Pfam" id="PF11734">
    <property type="entry name" value="TilS_C"/>
    <property type="match status" value="1"/>
</dbReference>
<comment type="domain">
    <text evidence="8">The N-terminal region contains the highly conserved SGGXDS motif, predicted to be a P-loop motif involved in ATP binding.</text>
</comment>
<protein>
    <recommendedName>
        <fullName evidence="8">tRNA(Ile)-lysidine synthase</fullName>
        <ecNumber evidence="8">6.3.4.19</ecNumber>
    </recommendedName>
    <alternativeName>
        <fullName evidence="8">tRNA(Ile)-2-lysyl-cytidine synthase</fullName>
    </alternativeName>
    <alternativeName>
        <fullName evidence="8">tRNA(Ile)-lysidine synthetase</fullName>
    </alternativeName>
</protein>
<keyword evidence="11" id="KW-1185">Reference proteome</keyword>
<evidence type="ECO:0000256" key="2">
    <source>
        <dbReference type="ARBA" id="ARBA00022490"/>
    </source>
</evidence>
<keyword evidence="2 8" id="KW-0963">Cytoplasm</keyword>
<dbReference type="Proteomes" id="UP001516620">
    <property type="component" value="Unassembled WGS sequence"/>
</dbReference>
<dbReference type="Gene3D" id="3.30.465.60">
    <property type="match status" value="1"/>
</dbReference>
<evidence type="ECO:0000256" key="3">
    <source>
        <dbReference type="ARBA" id="ARBA00022598"/>
    </source>
</evidence>